<dbReference type="InterPro" id="IPR038765">
    <property type="entry name" value="Papain-like_cys_pep_sf"/>
</dbReference>
<dbReference type="Pfam" id="PF02338">
    <property type="entry name" value="OTU"/>
    <property type="match status" value="1"/>
</dbReference>
<dbReference type="EMBL" id="SWKV01000021">
    <property type="protein sequence ID" value="KAF3041384.1"/>
    <property type="molecule type" value="Genomic_DNA"/>
</dbReference>
<comment type="caution">
    <text evidence="3">The sequence shown here is derived from an EMBL/GenBank/DDBJ whole genome shotgun (WGS) entry which is preliminary data.</text>
</comment>
<feature type="compositionally biased region" description="Polar residues" evidence="1">
    <location>
        <begin position="1"/>
        <end position="13"/>
    </location>
</feature>
<evidence type="ECO:0000256" key="1">
    <source>
        <dbReference type="SAM" id="MobiDB-lite"/>
    </source>
</evidence>
<gene>
    <name evidence="3" type="ORF">E8E12_009225</name>
</gene>
<dbReference type="CDD" id="cd22762">
    <property type="entry name" value="OTU_fungi_OTU2-like"/>
    <property type="match status" value="1"/>
</dbReference>
<dbReference type="InterPro" id="IPR050704">
    <property type="entry name" value="Peptidase_C85-like"/>
</dbReference>
<dbReference type="SUPFAM" id="SSF54001">
    <property type="entry name" value="Cysteine proteinases"/>
    <property type="match status" value="1"/>
</dbReference>
<evidence type="ECO:0000313" key="3">
    <source>
        <dbReference type="EMBL" id="KAF3041384.1"/>
    </source>
</evidence>
<feature type="compositionally biased region" description="Acidic residues" evidence="1">
    <location>
        <begin position="73"/>
        <end position="90"/>
    </location>
</feature>
<feature type="compositionally biased region" description="Basic residues" evidence="1">
    <location>
        <begin position="35"/>
        <end position="47"/>
    </location>
</feature>
<dbReference type="AlphaFoldDB" id="A0A9P5C1L1"/>
<feature type="region of interest" description="Disordered" evidence="1">
    <location>
        <begin position="1"/>
        <end position="51"/>
    </location>
</feature>
<proteinExistence type="predicted"/>
<dbReference type="OrthoDB" id="415023at2759"/>
<reference evidence="3" key="1">
    <citation type="submission" date="2019-04" db="EMBL/GenBank/DDBJ databases">
        <title>Sequencing of skin fungus with MAO and IRED activity.</title>
        <authorList>
            <person name="Marsaioli A.J."/>
            <person name="Bonatto J.M.C."/>
            <person name="Reis Junior O."/>
        </authorList>
    </citation>
    <scope>NUCLEOTIDE SEQUENCE</scope>
    <source>
        <strain evidence="3">28M1</strain>
    </source>
</reference>
<dbReference type="GO" id="GO:0016579">
    <property type="term" value="P:protein deubiquitination"/>
    <property type="evidence" value="ECO:0007669"/>
    <property type="project" value="TreeGrafter"/>
</dbReference>
<feature type="compositionally biased region" description="Basic and acidic residues" evidence="1">
    <location>
        <begin position="135"/>
        <end position="170"/>
    </location>
</feature>
<keyword evidence="4" id="KW-1185">Reference proteome</keyword>
<feature type="region of interest" description="Disordered" evidence="1">
    <location>
        <begin position="67"/>
        <end position="170"/>
    </location>
</feature>
<dbReference type="GO" id="GO:0004843">
    <property type="term" value="F:cysteine-type deubiquitinase activity"/>
    <property type="evidence" value="ECO:0007669"/>
    <property type="project" value="TreeGrafter"/>
</dbReference>
<protein>
    <recommendedName>
        <fullName evidence="2">OTU domain-containing protein</fullName>
    </recommendedName>
</protein>
<evidence type="ECO:0000313" key="4">
    <source>
        <dbReference type="Proteomes" id="UP000758155"/>
    </source>
</evidence>
<dbReference type="PANTHER" id="PTHR12419">
    <property type="entry name" value="OTU DOMAIN CONTAINING PROTEIN"/>
    <property type="match status" value="1"/>
</dbReference>
<sequence length="333" mass="37476">MTTDVTAPSSDTPTPLEALQQRHRKEQRDLVSRITQKKKQATKKTRKGVNDECERLEQELKERQAEEIRVLNGDEEEHVVQSEPEDDKDEVVDVKIEGLSINGTTSTPPSTSTGTSTPTTAASESGPGKKKNRQKERLARRKAEQDEAIKQAEEEARNAPNPRELEKQRFEPLLASKGLRLHEIRADGHCLYTAVADQLATRALSLEPRIPITIAEKDKALPYKTTRHAAAAWIEGHKEDFEPFMEDSLPEHVRKIRETGEWGGHLELLALAKSYGVRICVLHSDGRVDRIEDGENKEGKEEIWLGYYRHSHGLGEHYNSLRKADSSAAQDTA</sequence>
<feature type="domain" description="OTU" evidence="2">
    <location>
        <begin position="179"/>
        <end position="324"/>
    </location>
</feature>
<dbReference type="PANTHER" id="PTHR12419:SF10">
    <property type="entry name" value="DEUBIQUITINASE OTUD6B"/>
    <property type="match status" value="1"/>
</dbReference>
<dbReference type="PROSITE" id="PS50802">
    <property type="entry name" value="OTU"/>
    <property type="match status" value="1"/>
</dbReference>
<dbReference type="Proteomes" id="UP000758155">
    <property type="component" value="Unassembled WGS sequence"/>
</dbReference>
<dbReference type="InterPro" id="IPR049771">
    <property type="entry name" value="OTU2-like_OTU"/>
</dbReference>
<name>A0A9P5C1L1_9PLEO</name>
<organism evidence="3 4">
    <name type="scientific">Didymella heteroderae</name>
    <dbReference type="NCBI Taxonomy" id="1769908"/>
    <lineage>
        <taxon>Eukaryota</taxon>
        <taxon>Fungi</taxon>
        <taxon>Dikarya</taxon>
        <taxon>Ascomycota</taxon>
        <taxon>Pezizomycotina</taxon>
        <taxon>Dothideomycetes</taxon>
        <taxon>Pleosporomycetidae</taxon>
        <taxon>Pleosporales</taxon>
        <taxon>Pleosporineae</taxon>
        <taxon>Didymellaceae</taxon>
        <taxon>Didymella</taxon>
    </lineage>
</organism>
<evidence type="ECO:0000259" key="2">
    <source>
        <dbReference type="PROSITE" id="PS50802"/>
    </source>
</evidence>
<feature type="compositionally biased region" description="Low complexity" evidence="1">
    <location>
        <begin position="103"/>
        <end position="126"/>
    </location>
</feature>
<accession>A0A9P5C1L1</accession>
<dbReference type="InterPro" id="IPR003323">
    <property type="entry name" value="OTU_dom"/>
</dbReference>
<dbReference type="Gene3D" id="3.90.70.80">
    <property type="match status" value="1"/>
</dbReference>